<sequence length="1703" mass="173975">MTGNHEHSSKTASTRRTAAASPLTVGGGRRGAARGFTLVELSIASLVIGLVLVTIVTVMSNIASARARSAWVDAAQDQLTTLMDRFADRPYTELASFTTDAEIPDPCPGEPQVSCVPVRNTTARVEWSVVASDRTVPGGWAPAFVDVTARVSLAATGVPGDLVVPDVTRRVVAGDQVAGQTRATVTVVADGVAAAEPDELPSVYLIDPSGVSGPVAVSPAAAFDSDGIAHIALSDASAVCTRGAPCRLAIGTDAEWWATDEVTLTAPAVAGQAGNLIIGAGERHEYALTFAHRGVIAIDLLARPDGGNARPGAEPNSICLFAEFSDGLGVQTVPECNVGSGREIRFSTYPVDDPSSADPNDRIDLPIPADADLTLLSDLRDGSCAQFDVSSGYVPVTSDVDGDWVNAGRFCTSYTWGRPGYFAEAGQPEIAIADRWPEIADVTFGPPGTSLRRYSLTWASTEARPATGYAGAEALFNDVVAANGPLFHLKLDEVEGEITLVDQVEGPVDPVTGEPDADGRHPGTVSTIGGVALGFPGSMADDSTAASLSDEVAPALLIDLRNDVTGTEHDRFALRSGGFVSWFGLSVLIRDESDEHRDVDPQELMVYGNPQSDGWALRTDPVDRRLELVINGVVTQSERDAYVPGIWQQVMVTYSNTSQANVRFYVDGHLKGTDQEPVSLVNVRDELGIGRLCDCVIDEIFWLGGTGSGSGGATANFNQFAANLQAAAETAAEVGGPIWSKPRVTPPCHASNTCGAERRPYVEYAGCPDRADSLCLSANIAPIPFHEEFPFDHAFAPGNTTEWAISFLDPEGDSGEVRISGGDLQGTASGLEYYDEVNEEWEPVAPTTLVIAVDNAIPTTVRFRHSPNGYTGAILMPVRATDTANGLTRDYVLGFHGSPVAYGIDLAVINDDHRWGQQSGNVIRATVVGPSGQPLDGADVTLVLPAAMGGTRTGTTGTQSGVPSGAYDFTIDTSSTVHGTYPVRALVDDGAGGARQFPEPADVPNCTAVNVSIEAGTLDNPPDGCIRVDQTPADIVVTGGSIRQDGTDEDLVTVTVTDRAGQAYDGVRVRGRVEPRVGYDDNSLSFVSAGAGDSGAGTCTTGDDGPGRCVLGIAAAQTAKADPGYTITVRSGSAVASATVEVIGVVRTLEVEDVAIAQGESSDLVVTARTGDGAPAAGTSISAASTLPVAPATAVTDASGNATFTVTVPANADTGPETVTFTHSGGTPPPDPVNPAQTQATVGVTAEVANLIYGSASPFAAAQGSQAAVVGQATDASGDPVPNATVSVDFLGAGGADATLEIGVPQTVRTGPSGEFLIPIDVPAAAVTGDYELLVSSGSVTPVAFTVSITDPVPTVRVASRSIQTAEHDGTLIQGGVASSVVFTATDVDGTPVSPDSITLTGATTLDGDPVAVTAGAFSEVAEGVFTATLTNSAGPVRGVGHLLNLTVTHNSTTVDQVAAIGVTQSLGDISVEDVSVPQNSSSPATVRATDLLGDPFAGARVSASLIGAPAGVRIGATCPTSGPCSGASVVTGPDGTAQIAVAADAVPANVYGGAVTVTAETIDGSVGTDTRNLTVTPVLRGLSGPAGLTIQDGQAGSFAVSAIDQAGDPIDGVAIEIGRVLDTAGRLIAVPEFARVSTGGCAADDAPCGDRIGVATVRMEVTEGILSTGGPTGTGDSPDDYDYQIEISAGSARTVVGLEISN</sequence>
<dbReference type="SUPFAM" id="SSF49899">
    <property type="entry name" value="Concanavalin A-like lectins/glucanases"/>
    <property type="match status" value="1"/>
</dbReference>
<dbReference type="Proteomes" id="UP000264006">
    <property type="component" value="Plasmid pEDY32-46I"/>
</dbReference>
<dbReference type="RefSeq" id="WP_164711187.1">
    <property type="nucleotide sequence ID" value="NZ_CP031166.1"/>
</dbReference>
<feature type="transmembrane region" description="Helical" evidence="2">
    <location>
        <begin position="38"/>
        <end position="59"/>
    </location>
</feature>
<dbReference type="PROSITE" id="PS00409">
    <property type="entry name" value="PROKAR_NTER_METHYL"/>
    <property type="match status" value="1"/>
</dbReference>
<keyword evidence="2" id="KW-1133">Transmembrane helix</keyword>
<dbReference type="Gene3D" id="2.60.120.200">
    <property type="match status" value="1"/>
</dbReference>
<accession>A0A346Y6Y3</accession>
<keyword evidence="3" id="KW-0614">Plasmid</keyword>
<evidence type="ECO:0000313" key="3">
    <source>
        <dbReference type="EMBL" id="AXV10230.1"/>
    </source>
</evidence>
<geneLocation type="plasmid" evidence="4">
    <name>pedy32-46i</name>
</geneLocation>
<dbReference type="InterPro" id="IPR013320">
    <property type="entry name" value="ConA-like_dom_sf"/>
</dbReference>
<keyword evidence="4" id="KW-1185">Reference proteome</keyword>
<feature type="compositionally biased region" description="Low complexity" evidence="1">
    <location>
        <begin position="10"/>
        <end position="21"/>
    </location>
</feature>
<proteinExistence type="predicted"/>
<dbReference type="InterPro" id="IPR012902">
    <property type="entry name" value="N_methyl_site"/>
</dbReference>
<reference evidence="3 4" key="1">
    <citation type="submission" date="2018-09" db="EMBL/GenBank/DDBJ databases">
        <title>Complete genome sequence of Euzebya sp. DY32-46 isolated from seawater of Pacific Ocean.</title>
        <authorList>
            <person name="Xu L."/>
            <person name="Wu Y.-H."/>
            <person name="Xu X.-W."/>
        </authorList>
    </citation>
    <scope>NUCLEOTIDE SEQUENCE [LARGE SCALE GENOMIC DNA]</scope>
    <source>
        <strain evidence="3 4">DY32-46</strain>
        <plasmid evidence="4">pedy32-46i</plasmid>
    </source>
</reference>
<protein>
    <submittedName>
        <fullName evidence="3">Putative Bacterial Ig-like domain (Group 1)</fullName>
    </submittedName>
</protein>
<gene>
    <name evidence="3" type="ORF">DVS28_b0490</name>
</gene>
<keyword evidence="2" id="KW-0812">Transmembrane</keyword>
<evidence type="ECO:0000256" key="1">
    <source>
        <dbReference type="SAM" id="MobiDB-lite"/>
    </source>
</evidence>
<dbReference type="EMBL" id="CP031166">
    <property type="protein sequence ID" value="AXV10230.1"/>
    <property type="molecule type" value="Genomic_DNA"/>
</dbReference>
<evidence type="ECO:0000313" key="4">
    <source>
        <dbReference type="Proteomes" id="UP000264006"/>
    </source>
</evidence>
<evidence type="ECO:0000256" key="2">
    <source>
        <dbReference type="SAM" id="Phobius"/>
    </source>
</evidence>
<organism evidence="3 4">
    <name type="scientific">Euzebya pacifica</name>
    <dbReference type="NCBI Taxonomy" id="1608957"/>
    <lineage>
        <taxon>Bacteria</taxon>
        <taxon>Bacillati</taxon>
        <taxon>Actinomycetota</taxon>
        <taxon>Nitriliruptoria</taxon>
        <taxon>Euzebyales</taxon>
    </lineage>
</organism>
<name>A0A346Y6Y3_9ACTN</name>
<feature type="region of interest" description="Disordered" evidence="1">
    <location>
        <begin position="1"/>
        <end position="28"/>
    </location>
</feature>
<dbReference type="KEGG" id="euz:DVS28_b0490"/>
<keyword evidence="2" id="KW-0472">Membrane</keyword>